<evidence type="ECO:0000259" key="9">
    <source>
        <dbReference type="PROSITE" id="PS50234"/>
    </source>
</evidence>
<dbReference type="PANTHER" id="PTHR46708:SF2">
    <property type="entry name" value="FIBRONECTIN TYPE-III DOMAIN-CONTAINING PROTEIN"/>
    <property type="match status" value="1"/>
</dbReference>
<keyword evidence="5 11" id="KW-0176">Collagen</keyword>
<dbReference type="Pfam" id="PF00610">
    <property type="entry name" value="DEP"/>
    <property type="match status" value="2"/>
</dbReference>
<feature type="region of interest" description="Disordered" evidence="7">
    <location>
        <begin position="857"/>
        <end position="920"/>
    </location>
</feature>
<dbReference type="Gene3D" id="1.10.10.10">
    <property type="entry name" value="Winged helix-like DNA-binding domain superfamily/Winged helix DNA-binding domain"/>
    <property type="match status" value="2"/>
</dbReference>
<dbReference type="CDD" id="cd00063">
    <property type="entry name" value="FN3"/>
    <property type="match status" value="5"/>
</dbReference>
<dbReference type="SUPFAM" id="SSF49899">
    <property type="entry name" value="Concanavalin A-like lectins/glucanases"/>
    <property type="match status" value="1"/>
</dbReference>
<keyword evidence="3" id="KW-0732">Signal</keyword>
<keyword evidence="12" id="KW-1185">Reference proteome</keyword>
<dbReference type="SMART" id="SM00049">
    <property type="entry name" value="DEP"/>
    <property type="match status" value="2"/>
</dbReference>
<evidence type="ECO:0000256" key="2">
    <source>
        <dbReference type="ARBA" id="ARBA00022525"/>
    </source>
</evidence>
<evidence type="ECO:0000256" key="5">
    <source>
        <dbReference type="ARBA" id="ARBA00023119"/>
    </source>
</evidence>
<dbReference type="Pfam" id="PF00041">
    <property type="entry name" value="fn3"/>
    <property type="match status" value="4"/>
</dbReference>
<feature type="domain" description="Fibronectin type-III" evidence="10">
    <location>
        <begin position="1426"/>
        <end position="1517"/>
    </location>
</feature>
<dbReference type="SUPFAM" id="SSF49265">
    <property type="entry name" value="Fibronectin type III"/>
    <property type="match status" value="3"/>
</dbReference>
<feature type="domain" description="Fibronectin type-III" evidence="10">
    <location>
        <begin position="763"/>
        <end position="854"/>
    </location>
</feature>
<gene>
    <name evidence="11" type="ORF">PECUL_23A038471</name>
</gene>
<feature type="domain" description="DEP" evidence="8">
    <location>
        <begin position="357"/>
        <end position="426"/>
    </location>
</feature>
<sequence length="2097" mass="226663">MGVSVSSGVYQVTMGVSVYYGGISVQWSVSGYYGVSVFSGVYQGTMGCQCSVGCIRLQWWCQCPVGCIRVLWGINVQWGVSGYNGGISVQWSVSGYYGVSGFSGVYQVTIGVSGYNGGVSVQWGGEDVSWKVPELPIRLGASVLAQFSLISLSITSGGGVFLIRRWACRPMVCLLCPLVLRQEDAANLKSQAEDPCTTKALTYCVRNPHIYNWGQTAPQAVSRTLTVSFLPLLLALVITKPSKAGIACAVACCYLPAQSPCDSPGLTEGNWLTAPPTRIPLLPAPGSYLLLITSDGGWRPISTTEQQSAEQCRGMSTPGGNPQTWRPTQFFPMPYLRSPDLCSFTIHRFRMHHSKLIKDRSSDNSTYPSTFMANEAVNWLLEKREAPDRPTAVKIMKKYFKYDVIHHVCDSVSSFRDAKLLYRFRDDDGTLMQERQTKLLRRAERMYMRMLIQEDALLRHKQPGSELYSRVFQGRELVDWLIQNREVSSRIDGESLCCTMVEYGILQHVSRLYHFSDSDMLYQFAIAFRRKRKIIEILDISALHSLLMTLCWNDEYVYALRKLTAVLSLNSNEILIYHKPMAVSIVERRGGASNTYYLRYYKPPPSPLRGPPSVLSKPVSVEELLEPGAPYLSKSLTILGDDVGWGFVIRGTGPCHVQAVDPGGPAAGAGMKVRQFLHMVNGMCSLRLDYQTINRLIVAGPRGALAWNKPRYSLACAGVRCLKVLRGKGDPTWEIRHTMCRYAPRMMCMVILSHILLGTKTQGPSRLRLTVLSEDRLQMKWKDTEGSTGGYKVLVKPVAGDPEQEVMLKTKTPKVTVGGLHPEKEYVLQIHVIQGTKDSIIAKKRFIIEDLKSQLRNSRRRSDDGTAVPQIGDVEPSKGNSTGRERASEEEEQFVILSGGGSEGKKSSPANSTLTLRPTHRSLVKPEREVPATYSPSKRDVIRLCDTATEWDIVILVDSSWSVGRTNFRLVKNFLGGILSPLHVSRDKIRIGLSQYSGEPQTEWDLNTFSSKAEVFDALKKLRYKGGNTFTGLALTHVLEENLRAASGARSQAGKVLILLTDGKSQDDAITVAQTLKDAGIFIFTIGVKNADESELREVASEPTDLTVHIVADFPLLFSLVGDVSRALCMRLKERRRELGSQNVGLQDNTDPHPSPTHLVVSDVTAKSMRLSWTPPQQPVRKYRIVYYPSRGGNPQEVVLDGSSSSAVLVNLTSRTDYLVSVFPIYSSGVGSGLRGITSTLPLPSPRSFSVDRVTDSSIDLHWQASETKAEYVVTCMAESEQDRTAREVKLGDTSVHFSGLLPSTLYTFMLYATSGNGSSDPVSLKQMTEPGNTLRNLHFTNITHSSVTLHWESESPNRRNVRVTYVSHTGLANSGEVNIPGDSSMVTIKSLASQTLYTVSVTSSLSGPKTTASLSGNFTTLKVPPPKGLKVTDLTGDSASAVWEPSADDVTSYLIKWIPLSGGRLSQISVSGGEHKTLLSGMVFGTEYQVSVSARYLDGMQSDAVSVRYSTGFAPGKLPAARGGFTTVRAEGVCSPVEDMGGAESAMGYDLMAAFGLGERHYSSIFGVSIDAFVLRRSRIFTIAENAQLTIWTREMHPHGFPSEHTIVFLFRLPSHSAQEPFAVWQVVDEDFQPVLGIVLDPSNKSLSYFSPDSDGGTQEVTFQQQEVEKIFFGSFHKVHVSVSARTVRLYVDCQKIAQKPIKEMGKVTTLGFEILGKLTKTRGPRSGSAALQLQSLQILCGGEWPEKNQCCDVPSKRDDDVCPTPPSACICTSNVQGPPGLPGPPGPSGARGPKGEQGEVGPVGEPGPVGAWGPEGLGGHMGYPGLRGMSVTGPMGPPGRKGEKGDTGSPGLQGPPGPEGLSGRDGVAGPKGIRGVEGTTGLPGPPGPRGIQGIPGTKGVPGDKGSVGDVGPTGLPGTRGEKGEKGEPQSVATIYHLVNQVCERLIQAHMVKLDTVLGEREMPPVPQWDENNFRGDPGDPGAQGPPGERGGAGTNGVPGVPGSNGYHGARGMKGHKGEKGGIGHSEEGHLGPPGESGVPGREIFGDSGPTGDPGVPGVSGPSGMPGKSGPSGPPGSCEPSPCYVADTGGVDYLIP</sequence>
<dbReference type="InterPro" id="IPR002035">
    <property type="entry name" value="VWF_A"/>
</dbReference>
<dbReference type="SMART" id="SM00327">
    <property type="entry name" value="VWA"/>
    <property type="match status" value="1"/>
</dbReference>
<dbReference type="EMBL" id="OW240917">
    <property type="protein sequence ID" value="CAH2303099.1"/>
    <property type="molecule type" value="Genomic_DNA"/>
</dbReference>
<feature type="compositionally biased region" description="Gly residues" evidence="7">
    <location>
        <begin position="1815"/>
        <end position="1824"/>
    </location>
</feature>
<dbReference type="InterPro" id="IPR013320">
    <property type="entry name" value="ConA-like_dom_sf"/>
</dbReference>
<protein>
    <submittedName>
        <fullName evidence="11">Collagen alpha-1(XX) chain</fullName>
    </submittedName>
</protein>
<dbReference type="InterPro" id="IPR013783">
    <property type="entry name" value="Ig-like_fold"/>
</dbReference>
<dbReference type="PANTHER" id="PTHR46708">
    <property type="entry name" value="TENASCIN"/>
    <property type="match status" value="1"/>
</dbReference>
<dbReference type="InterPro" id="IPR008160">
    <property type="entry name" value="Collagen"/>
</dbReference>
<dbReference type="PROSITE" id="PS50234">
    <property type="entry name" value="VWFA"/>
    <property type="match status" value="1"/>
</dbReference>
<proteinExistence type="predicted"/>
<evidence type="ECO:0000313" key="12">
    <source>
        <dbReference type="Proteomes" id="UP001295444"/>
    </source>
</evidence>
<comment type="subcellular location">
    <subcellularLocation>
        <location evidence="1">Secreted</location>
        <location evidence="1">Extracellular space</location>
    </subcellularLocation>
</comment>
<dbReference type="PROSITE" id="PS50853">
    <property type="entry name" value="FN3"/>
    <property type="match status" value="5"/>
</dbReference>
<dbReference type="InterPro" id="IPR000591">
    <property type="entry name" value="DEP_dom"/>
</dbReference>
<feature type="domain" description="VWFA" evidence="9">
    <location>
        <begin position="952"/>
        <end position="1124"/>
    </location>
</feature>
<dbReference type="SMART" id="SM00210">
    <property type="entry name" value="TSPN"/>
    <property type="match status" value="1"/>
</dbReference>
<dbReference type="SMART" id="SM00060">
    <property type="entry name" value="FN3"/>
    <property type="match status" value="5"/>
</dbReference>
<dbReference type="SUPFAM" id="SSF50156">
    <property type="entry name" value="PDZ domain-like"/>
    <property type="match status" value="1"/>
</dbReference>
<dbReference type="Pfam" id="PF00092">
    <property type="entry name" value="VWA"/>
    <property type="match status" value="1"/>
</dbReference>
<feature type="compositionally biased region" description="Gly residues" evidence="7">
    <location>
        <begin position="1989"/>
        <end position="1998"/>
    </location>
</feature>
<keyword evidence="2" id="KW-0964">Secreted</keyword>
<feature type="compositionally biased region" description="Low complexity" evidence="7">
    <location>
        <begin position="1801"/>
        <end position="1814"/>
    </location>
</feature>
<dbReference type="InterPro" id="IPR036388">
    <property type="entry name" value="WH-like_DNA-bd_sf"/>
</dbReference>
<evidence type="ECO:0000256" key="4">
    <source>
        <dbReference type="ARBA" id="ARBA00022737"/>
    </source>
</evidence>
<dbReference type="PROSITE" id="PS50186">
    <property type="entry name" value="DEP"/>
    <property type="match status" value="2"/>
</dbReference>
<dbReference type="InterPro" id="IPR003961">
    <property type="entry name" value="FN3_dom"/>
</dbReference>
<evidence type="ECO:0000259" key="10">
    <source>
        <dbReference type="PROSITE" id="PS50853"/>
    </source>
</evidence>
<evidence type="ECO:0000313" key="11">
    <source>
        <dbReference type="EMBL" id="CAH2303099.1"/>
    </source>
</evidence>
<evidence type="ECO:0000256" key="3">
    <source>
        <dbReference type="ARBA" id="ARBA00022729"/>
    </source>
</evidence>
<dbReference type="FunFam" id="2.60.40.10:FF:000953">
    <property type="entry name" value="Collagen, type XX, alpha 1"/>
    <property type="match status" value="1"/>
</dbReference>
<accession>A0AAD1WD44</accession>
<feature type="domain" description="Fibronectin type-III" evidence="10">
    <location>
        <begin position="1155"/>
        <end position="1244"/>
    </location>
</feature>
<evidence type="ECO:0000256" key="6">
    <source>
        <dbReference type="ARBA" id="ARBA00023180"/>
    </source>
</evidence>
<feature type="domain" description="Fibronectin type-III" evidence="10">
    <location>
        <begin position="1334"/>
        <end position="1424"/>
    </location>
</feature>
<evidence type="ECO:0000256" key="7">
    <source>
        <dbReference type="SAM" id="MobiDB-lite"/>
    </source>
</evidence>
<dbReference type="InterPro" id="IPR036116">
    <property type="entry name" value="FN3_sf"/>
</dbReference>
<evidence type="ECO:0000259" key="8">
    <source>
        <dbReference type="PROSITE" id="PS50186"/>
    </source>
</evidence>
<feature type="compositionally biased region" description="Basic and acidic residues" evidence="7">
    <location>
        <begin position="2017"/>
        <end position="2031"/>
    </location>
</feature>
<dbReference type="FunFam" id="3.40.50.410:FF:000001">
    <property type="entry name" value="Collagen, type XII, alpha 1"/>
    <property type="match status" value="1"/>
</dbReference>
<feature type="domain" description="DEP" evidence="8">
    <location>
        <begin position="468"/>
        <end position="526"/>
    </location>
</feature>
<dbReference type="InterPro" id="IPR036390">
    <property type="entry name" value="WH_DNA-bd_sf"/>
</dbReference>
<dbReference type="GO" id="GO:0035556">
    <property type="term" value="P:intracellular signal transduction"/>
    <property type="evidence" value="ECO:0007669"/>
    <property type="project" value="InterPro"/>
</dbReference>
<organism evidence="11 12">
    <name type="scientific">Pelobates cultripes</name>
    <name type="common">Western spadefoot toad</name>
    <dbReference type="NCBI Taxonomy" id="61616"/>
    <lineage>
        <taxon>Eukaryota</taxon>
        <taxon>Metazoa</taxon>
        <taxon>Chordata</taxon>
        <taxon>Craniata</taxon>
        <taxon>Vertebrata</taxon>
        <taxon>Euteleostomi</taxon>
        <taxon>Amphibia</taxon>
        <taxon>Batrachia</taxon>
        <taxon>Anura</taxon>
        <taxon>Pelobatoidea</taxon>
        <taxon>Pelobatidae</taxon>
        <taxon>Pelobates</taxon>
    </lineage>
</organism>
<dbReference type="Gene3D" id="2.60.120.200">
    <property type="match status" value="1"/>
</dbReference>
<dbReference type="Pfam" id="PF01391">
    <property type="entry name" value="Collagen"/>
    <property type="match status" value="2"/>
</dbReference>
<keyword evidence="4" id="KW-0677">Repeat</keyword>
<dbReference type="InterPro" id="IPR050991">
    <property type="entry name" value="ECM_Regulatory_Proteins"/>
</dbReference>
<evidence type="ECO:0000256" key="1">
    <source>
        <dbReference type="ARBA" id="ARBA00004239"/>
    </source>
</evidence>
<keyword evidence="6" id="KW-0325">Glycoprotein</keyword>
<dbReference type="FunFam" id="2.60.40.10:FF:000234">
    <property type="entry name" value="Collagen, type XII, alpha 1"/>
    <property type="match status" value="1"/>
</dbReference>
<dbReference type="CDD" id="cd01482">
    <property type="entry name" value="vWA_collagen_alphaI-XII-like"/>
    <property type="match status" value="1"/>
</dbReference>
<dbReference type="SUPFAM" id="SSF46785">
    <property type="entry name" value="Winged helix' DNA-binding domain"/>
    <property type="match status" value="2"/>
</dbReference>
<reference evidence="11" key="1">
    <citation type="submission" date="2022-03" db="EMBL/GenBank/DDBJ databases">
        <authorList>
            <person name="Alioto T."/>
            <person name="Alioto T."/>
            <person name="Gomez Garrido J."/>
        </authorList>
    </citation>
    <scope>NUCLEOTIDE SEQUENCE</scope>
</reference>
<name>A0AAD1WD44_PELCU</name>
<dbReference type="InterPro" id="IPR048287">
    <property type="entry name" value="TSPN-like_N"/>
</dbReference>
<feature type="region of interest" description="Disordered" evidence="7">
    <location>
        <begin position="1775"/>
        <end position="1929"/>
    </location>
</feature>
<feature type="compositionally biased region" description="Low complexity" evidence="7">
    <location>
        <begin position="2047"/>
        <end position="2083"/>
    </location>
</feature>
<feature type="region of interest" description="Disordered" evidence="7">
    <location>
        <begin position="1963"/>
        <end position="2097"/>
    </location>
</feature>
<dbReference type="InterPro" id="IPR036465">
    <property type="entry name" value="vWFA_dom_sf"/>
</dbReference>
<dbReference type="GO" id="GO:0005576">
    <property type="term" value="C:extracellular region"/>
    <property type="evidence" value="ECO:0007669"/>
    <property type="project" value="UniProtKB-SubCell"/>
</dbReference>
<dbReference type="GO" id="GO:0005581">
    <property type="term" value="C:collagen trimer"/>
    <property type="evidence" value="ECO:0007669"/>
    <property type="project" value="UniProtKB-KW"/>
</dbReference>
<dbReference type="SUPFAM" id="SSF53300">
    <property type="entry name" value="vWA-like"/>
    <property type="match status" value="1"/>
</dbReference>
<dbReference type="InterPro" id="IPR036034">
    <property type="entry name" value="PDZ_sf"/>
</dbReference>
<dbReference type="Gene3D" id="2.60.40.10">
    <property type="entry name" value="Immunoglobulins"/>
    <property type="match status" value="5"/>
</dbReference>
<dbReference type="Gene3D" id="3.40.50.410">
    <property type="entry name" value="von Willebrand factor, type A domain"/>
    <property type="match status" value="1"/>
</dbReference>
<dbReference type="Gene3D" id="2.30.42.10">
    <property type="match status" value="1"/>
</dbReference>
<dbReference type="Proteomes" id="UP001295444">
    <property type="component" value="Chromosome 06"/>
</dbReference>
<dbReference type="PRINTS" id="PR00453">
    <property type="entry name" value="VWFADOMAIN"/>
</dbReference>
<feature type="domain" description="Fibronectin type-III" evidence="10">
    <location>
        <begin position="1245"/>
        <end position="1333"/>
    </location>
</feature>